<dbReference type="Proteomes" id="UP000247823">
    <property type="component" value="Unassembled WGS sequence"/>
</dbReference>
<dbReference type="Gene3D" id="3.30.70.100">
    <property type="match status" value="1"/>
</dbReference>
<keyword evidence="3" id="KW-0503">Monooxygenase</keyword>
<evidence type="ECO:0000313" key="7">
    <source>
        <dbReference type="Proteomes" id="UP000247823"/>
    </source>
</evidence>
<dbReference type="InterPro" id="IPR007138">
    <property type="entry name" value="ABM_dom"/>
</dbReference>
<dbReference type="EMBL" id="CP029449">
    <property type="protein sequence ID" value="AWL70981.1"/>
    <property type="molecule type" value="Genomic_DNA"/>
</dbReference>
<reference evidence="5" key="1">
    <citation type="submission" date="2016-04" db="EMBL/GenBank/DDBJ databases">
        <authorList>
            <person name="Osei Sekyere J."/>
            <person name="Sivertsen A."/>
            <person name="Pedersen A.T."/>
            <person name="Sundsfjord A."/>
        </authorList>
    </citation>
    <scope>NUCLEOTIDE SEQUENCE [LARGE SCALE GENOMIC DNA]</scope>
    <source>
        <strain evidence="5">945174350</strain>
    </source>
</reference>
<reference evidence="2 6" key="3">
    <citation type="submission" date="2018-05" db="EMBL/GenBank/DDBJ databases">
        <title>Klebsiella quasipneumonaiae provides a window into carbapenemase gene transfer, plasmid rearrangements and nosocomial acquisition from the hospital environment.</title>
        <authorList>
            <person name="Mathers A.J."/>
            <person name="Vegesana K."/>
            <person name="Stoesser N."/>
            <person name="Crook D."/>
            <person name="Vaughan A."/>
            <person name="Barry K."/>
            <person name="Parikh H."/>
            <person name="Sebra R."/>
            <person name="Kotay S."/>
            <person name="Walker A.S."/>
            <person name="Sheppard A.E."/>
        </authorList>
    </citation>
    <scope>NUCLEOTIDE SEQUENCE [LARGE SCALE GENOMIC DNA]</scope>
    <source>
        <strain evidence="2 6">CAV1761</strain>
    </source>
</reference>
<dbReference type="Pfam" id="PF03992">
    <property type="entry name" value="ABM"/>
    <property type="match status" value="1"/>
</dbReference>
<evidence type="ECO:0000313" key="4">
    <source>
        <dbReference type="EMBL" id="PYA54545.1"/>
    </source>
</evidence>
<reference evidence="4" key="6">
    <citation type="submission" date="2018-06" db="EMBL/GenBank/DDBJ databases">
        <authorList>
            <person name="Martins R.C."/>
            <person name="Perdigao-Neto L.V."/>
            <person name="Costa S.F."/>
            <person name="Levin A.S.S."/>
        </authorList>
    </citation>
    <scope>NUCLEOTIDE SEQUENCE</scope>
    <source>
        <strain evidence="4">1283</strain>
    </source>
</reference>
<evidence type="ECO:0000313" key="2">
    <source>
        <dbReference type="EMBL" id="AWL70981.1"/>
    </source>
</evidence>
<keyword evidence="3" id="KW-0560">Oxidoreductase</keyword>
<keyword evidence="7" id="KW-1185">Reference proteome</keyword>
<sequence>MFIALYQFSVKPGHEQAFRQAWLELTQGIYLQRGSLGSRLHRDMGGQFIGYAQWPSRAAWESAGDIQLDERYRRARERMRATLLADETLFEMAVMDDYLQIRPFD</sequence>
<gene>
    <name evidence="3" type="ORF">AN695_0215800</name>
    <name evidence="2" type="ORF">DKC05_26690</name>
    <name evidence="4" type="ORF">DMW51_28000</name>
</gene>
<dbReference type="SUPFAM" id="SSF54909">
    <property type="entry name" value="Dimeric alpha+beta barrel"/>
    <property type="match status" value="1"/>
</dbReference>
<evidence type="ECO:0000313" key="3">
    <source>
        <dbReference type="EMBL" id="OCO84628.1"/>
    </source>
</evidence>
<reference evidence="3" key="2">
    <citation type="journal article" date="2017" name="PLoS ONE">
        <title>Genomic and phenotypic characterisation of fluoroquinolone resistance mechanisms in Enterobacteriaceae in Durban, South Africa.</title>
        <authorList>
            <person name="Osei Sekyere J."/>
            <person name="Amoako D.G."/>
        </authorList>
    </citation>
    <scope>NUCLEOTIDE SEQUENCE</scope>
    <source>
        <strain evidence="3">945174350</strain>
    </source>
</reference>
<dbReference type="InterPro" id="IPR011008">
    <property type="entry name" value="Dimeric_a/b-barrel"/>
</dbReference>
<dbReference type="EMBL" id="QJQB01000628">
    <property type="protein sequence ID" value="PYA54545.1"/>
    <property type="molecule type" value="Genomic_DNA"/>
</dbReference>
<reference evidence="7" key="5">
    <citation type="submission" date="2018-06" db="EMBL/GenBank/DDBJ databases">
        <title>Serratia marcescens genome sequencing and assembly.</title>
        <authorList>
            <person name="Martins R.C."/>
            <person name="Perdigao-Neto L.V."/>
            <person name="Costa S.F."/>
            <person name="Levin A.S.S."/>
        </authorList>
    </citation>
    <scope>NUCLEOTIDE SEQUENCE [LARGE SCALE GENOMIC DNA]</scope>
    <source>
        <strain evidence="7">1283</strain>
    </source>
</reference>
<dbReference type="Proteomes" id="UP000050489">
    <property type="component" value="Unassembled WGS sequence"/>
</dbReference>
<evidence type="ECO:0000313" key="6">
    <source>
        <dbReference type="Proteomes" id="UP000245399"/>
    </source>
</evidence>
<evidence type="ECO:0000259" key="1">
    <source>
        <dbReference type="Pfam" id="PF03992"/>
    </source>
</evidence>
<feature type="domain" description="ABM" evidence="1">
    <location>
        <begin position="1"/>
        <end position="61"/>
    </location>
</feature>
<name>A0A0G3SUX9_SERMA</name>
<dbReference type="RefSeq" id="WP_047730539.1">
    <property type="nucleotide sequence ID" value="NZ_CADDTT010000056.1"/>
</dbReference>
<organism evidence="3 5">
    <name type="scientific">Serratia marcescens</name>
    <dbReference type="NCBI Taxonomy" id="615"/>
    <lineage>
        <taxon>Bacteria</taxon>
        <taxon>Pseudomonadati</taxon>
        <taxon>Pseudomonadota</taxon>
        <taxon>Gammaproteobacteria</taxon>
        <taxon>Enterobacterales</taxon>
        <taxon>Yersiniaceae</taxon>
        <taxon>Serratia</taxon>
    </lineage>
</organism>
<protein>
    <submittedName>
        <fullName evidence="3">Antibiotic biosynthesis monooxygenase</fullName>
    </submittedName>
</protein>
<reference evidence="4 7" key="4">
    <citation type="submission" date="2018-06" db="EMBL/GenBank/DDBJ databases">
        <title>Serratia marcescens genome sequencing and assembly.</title>
        <authorList>
            <person name="Martins R.C.R."/>
            <person name="Perdigao-Neto L.V."/>
            <person name="Costa S.F."/>
            <person name="Levin A.S.S."/>
        </authorList>
    </citation>
    <scope>NUCLEOTIDE SEQUENCE [LARGE SCALE GENOMIC DNA]</scope>
    <source>
        <strain evidence="4 7">1283</strain>
    </source>
</reference>
<dbReference type="EMBL" id="LJEX02000095">
    <property type="protein sequence ID" value="OCO84628.1"/>
    <property type="molecule type" value="Genomic_DNA"/>
</dbReference>
<dbReference type="AlphaFoldDB" id="A0A0G3SUX9"/>
<dbReference type="GO" id="GO:0004497">
    <property type="term" value="F:monooxygenase activity"/>
    <property type="evidence" value="ECO:0007669"/>
    <property type="project" value="UniProtKB-KW"/>
</dbReference>
<proteinExistence type="predicted"/>
<dbReference type="Proteomes" id="UP000245399">
    <property type="component" value="Chromosome"/>
</dbReference>
<accession>A0A0G3SUX9</accession>
<evidence type="ECO:0000313" key="5">
    <source>
        <dbReference type="Proteomes" id="UP000050489"/>
    </source>
</evidence>